<accession>A0A9E6ZLZ2</accession>
<sequence length="79" mass="8867">MVVLEKRASVINPGPGANPACPYSYLVVTHVPVTKRPVFYRDKKRPPEKVSGGLLNSNLPDLEDYSSSFLFKKMSIRFI</sequence>
<dbReference type="KEGG" id="fbm:MQE35_13000"/>
<reference evidence="1" key="1">
    <citation type="submission" date="2022-03" db="EMBL/GenBank/DDBJ databases">
        <title>Description of Abyssus ytuae gen. nov., sp. nov., a novel member of the family Flavobacteriaceae isolated from the sediment of Mariana Trench.</title>
        <authorList>
            <person name="Zhang J."/>
            <person name="Xu X."/>
        </authorList>
    </citation>
    <scope>NUCLEOTIDE SEQUENCE</scope>
    <source>
        <strain evidence="1">MT3330</strain>
    </source>
</reference>
<protein>
    <submittedName>
        <fullName evidence="1">Uncharacterized protein</fullName>
    </submittedName>
</protein>
<dbReference type="Proteomes" id="UP000831290">
    <property type="component" value="Chromosome"/>
</dbReference>
<gene>
    <name evidence="1" type="ORF">MQE35_13000</name>
</gene>
<dbReference type="RefSeq" id="WP_255841877.1">
    <property type="nucleotide sequence ID" value="NZ_CP094358.1"/>
</dbReference>
<proteinExistence type="predicted"/>
<keyword evidence="2" id="KW-1185">Reference proteome</keyword>
<evidence type="ECO:0000313" key="1">
    <source>
        <dbReference type="EMBL" id="UOB16650.1"/>
    </source>
</evidence>
<name>A0A9E6ZLZ2_9FLAO</name>
<dbReference type="AlphaFoldDB" id="A0A9E6ZLZ2"/>
<evidence type="ECO:0000313" key="2">
    <source>
        <dbReference type="Proteomes" id="UP000831290"/>
    </source>
</evidence>
<dbReference type="EMBL" id="CP094358">
    <property type="protein sequence ID" value="UOB16650.1"/>
    <property type="molecule type" value="Genomic_DNA"/>
</dbReference>
<organism evidence="1 2">
    <name type="scientific">Abyssalbus ytuae</name>
    <dbReference type="NCBI Taxonomy" id="2926907"/>
    <lineage>
        <taxon>Bacteria</taxon>
        <taxon>Pseudomonadati</taxon>
        <taxon>Bacteroidota</taxon>
        <taxon>Flavobacteriia</taxon>
        <taxon>Flavobacteriales</taxon>
        <taxon>Flavobacteriaceae</taxon>
        <taxon>Abyssalbus</taxon>
    </lineage>
</organism>